<dbReference type="Gene3D" id="3.40.50.1110">
    <property type="entry name" value="SGNH hydrolase"/>
    <property type="match status" value="1"/>
</dbReference>
<dbReference type="PANTHER" id="PTHR30383:SF5">
    <property type="entry name" value="SGNH HYDROLASE-TYPE ESTERASE DOMAIN-CONTAINING PROTEIN"/>
    <property type="match status" value="1"/>
</dbReference>
<dbReference type="InterPro" id="IPR051532">
    <property type="entry name" value="Ester_Hydrolysis_Enzymes"/>
</dbReference>
<evidence type="ECO:0000313" key="2">
    <source>
        <dbReference type="EMBL" id="PHK98731.1"/>
    </source>
</evidence>
<dbReference type="CDD" id="cd01832">
    <property type="entry name" value="SGNH_hydrolase_like_1"/>
    <property type="match status" value="1"/>
</dbReference>
<dbReference type="PROSITE" id="PS51257">
    <property type="entry name" value="PROKAR_LIPOPROTEIN"/>
    <property type="match status" value="1"/>
</dbReference>
<comment type="caution">
    <text evidence="2">The sequence shown here is derived from an EMBL/GenBank/DDBJ whole genome shotgun (WGS) entry which is preliminary data.</text>
</comment>
<sequence length="243" mass="26262">MLSMRSIILLFPFLFLLACSKEDVVMGPTGSPAPPSAEPDTTISFLALGDSYTIGTSVAADERWPNQLSRQLLAREKIAVEPLEIVARNGWRTDNLANALAAADPGENFDLVSLLIGVNDQFQGFSVDGYQQRFRALLESAIGYAGGDTSRVFVVSIPDYAYTPFGGGKESISREIDAFNAAAESVATSYGVPFYNITPITRRGLQQPDLVASDNLHPSGKQYGLWVEEVLLARVAGLIRKNG</sequence>
<protein>
    <submittedName>
        <fullName evidence="2">Lysophospholipase</fullName>
    </submittedName>
</protein>
<dbReference type="PANTHER" id="PTHR30383">
    <property type="entry name" value="THIOESTERASE 1/PROTEASE 1/LYSOPHOSPHOLIPASE L1"/>
    <property type="match status" value="1"/>
</dbReference>
<dbReference type="InterPro" id="IPR013830">
    <property type="entry name" value="SGNH_hydro"/>
</dbReference>
<dbReference type="EMBL" id="PDLO01000003">
    <property type="protein sequence ID" value="PHK98731.1"/>
    <property type="molecule type" value="Genomic_DNA"/>
</dbReference>
<gene>
    <name evidence="2" type="ORF">CGL56_09700</name>
</gene>
<name>A0A2G0CFH6_9BACT</name>
<organism evidence="2 3">
    <name type="scientific">Neolewinella marina</name>
    <dbReference type="NCBI Taxonomy" id="438751"/>
    <lineage>
        <taxon>Bacteria</taxon>
        <taxon>Pseudomonadati</taxon>
        <taxon>Bacteroidota</taxon>
        <taxon>Saprospiria</taxon>
        <taxon>Saprospirales</taxon>
        <taxon>Lewinellaceae</taxon>
        <taxon>Neolewinella</taxon>
    </lineage>
</organism>
<evidence type="ECO:0000259" key="1">
    <source>
        <dbReference type="Pfam" id="PF13472"/>
    </source>
</evidence>
<accession>A0A2G0CFH6</accession>
<dbReference type="Proteomes" id="UP000226437">
    <property type="component" value="Unassembled WGS sequence"/>
</dbReference>
<keyword evidence="3" id="KW-1185">Reference proteome</keyword>
<dbReference type="AlphaFoldDB" id="A0A2G0CFH6"/>
<proteinExistence type="predicted"/>
<dbReference type="SUPFAM" id="SSF52266">
    <property type="entry name" value="SGNH hydrolase"/>
    <property type="match status" value="1"/>
</dbReference>
<evidence type="ECO:0000313" key="3">
    <source>
        <dbReference type="Proteomes" id="UP000226437"/>
    </source>
</evidence>
<dbReference type="InterPro" id="IPR036514">
    <property type="entry name" value="SGNH_hydro_sf"/>
</dbReference>
<dbReference type="OrthoDB" id="158267at2"/>
<dbReference type="GO" id="GO:0004622">
    <property type="term" value="F:phosphatidylcholine lysophospholipase activity"/>
    <property type="evidence" value="ECO:0007669"/>
    <property type="project" value="TreeGrafter"/>
</dbReference>
<feature type="domain" description="SGNH hydrolase-type esterase" evidence="1">
    <location>
        <begin position="47"/>
        <end position="223"/>
    </location>
</feature>
<dbReference type="Pfam" id="PF13472">
    <property type="entry name" value="Lipase_GDSL_2"/>
    <property type="match status" value="1"/>
</dbReference>
<reference evidence="2 3" key="1">
    <citation type="submission" date="2017-10" db="EMBL/GenBank/DDBJ databases">
        <title>The draft genome sequence of Lewinella marina KCTC 32374.</title>
        <authorList>
            <person name="Wang K."/>
        </authorList>
    </citation>
    <scope>NUCLEOTIDE SEQUENCE [LARGE SCALE GENOMIC DNA]</scope>
    <source>
        <strain evidence="2 3">MKG-38</strain>
    </source>
</reference>